<dbReference type="EMBL" id="CM000848">
    <property type="protein sequence ID" value="KRH13270.1"/>
    <property type="molecule type" value="Genomic_DNA"/>
</dbReference>
<reference evidence="1 2" key="1">
    <citation type="journal article" date="2010" name="Nature">
        <title>Genome sequence of the palaeopolyploid soybean.</title>
        <authorList>
            <person name="Schmutz J."/>
            <person name="Cannon S.B."/>
            <person name="Schlueter J."/>
            <person name="Ma J."/>
            <person name="Mitros T."/>
            <person name="Nelson W."/>
            <person name="Hyten D.L."/>
            <person name="Song Q."/>
            <person name="Thelen J.J."/>
            <person name="Cheng J."/>
            <person name="Xu D."/>
            <person name="Hellsten U."/>
            <person name="May G.D."/>
            <person name="Yu Y."/>
            <person name="Sakurai T."/>
            <person name="Umezawa T."/>
            <person name="Bhattacharyya M.K."/>
            <person name="Sandhu D."/>
            <person name="Valliyodan B."/>
            <person name="Lindquist E."/>
            <person name="Peto M."/>
            <person name="Grant D."/>
            <person name="Shu S."/>
            <person name="Goodstein D."/>
            <person name="Barry K."/>
            <person name="Futrell-Griggs M."/>
            <person name="Abernathy B."/>
            <person name="Du J."/>
            <person name="Tian Z."/>
            <person name="Zhu L."/>
            <person name="Gill N."/>
            <person name="Joshi T."/>
            <person name="Libault M."/>
            <person name="Sethuraman A."/>
            <person name="Zhang X.-C."/>
            <person name="Shinozaki K."/>
            <person name="Nguyen H.T."/>
            <person name="Wing R.A."/>
            <person name="Cregan P."/>
            <person name="Specht J."/>
            <person name="Grimwood J."/>
            <person name="Rokhsar D."/>
            <person name="Stacey G."/>
            <person name="Shoemaker R.C."/>
            <person name="Jackson S.A."/>
        </authorList>
    </citation>
    <scope>NUCLEOTIDE SEQUENCE</scope>
    <source>
        <strain evidence="2">cv. Williams 82</strain>
        <tissue evidence="1">Callus</tissue>
    </source>
</reference>
<dbReference type="InParanoid" id="K7MD86"/>
<dbReference type="EnsemblPlants" id="KRH13270">
    <property type="protein sequence ID" value="KRH13270"/>
    <property type="gene ID" value="GLYMA_15G227200"/>
</dbReference>
<dbReference type="HOGENOM" id="CLU_3128103_0_0_1"/>
<accession>K7MD86</accession>
<dbReference type="AlphaFoldDB" id="K7MD86"/>
<name>K7MD86_SOYBN</name>
<protein>
    <submittedName>
        <fullName evidence="1 2">Uncharacterized protein</fullName>
    </submittedName>
</protein>
<reference evidence="1" key="3">
    <citation type="submission" date="2018-07" db="EMBL/GenBank/DDBJ databases">
        <title>WGS assembly of Glycine max.</title>
        <authorList>
            <person name="Schmutz J."/>
            <person name="Cannon S."/>
            <person name="Schlueter J."/>
            <person name="Ma J."/>
            <person name="Mitros T."/>
            <person name="Nelson W."/>
            <person name="Hyten D."/>
            <person name="Song Q."/>
            <person name="Thelen J."/>
            <person name="Cheng J."/>
            <person name="Xu D."/>
            <person name="Hellsten U."/>
            <person name="May G."/>
            <person name="Yu Y."/>
            <person name="Sakurai T."/>
            <person name="Umezawa T."/>
            <person name="Bhattacharyya M."/>
            <person name="Sandhu D."/>
            <person name="Valliyodan B."/>
            <person name="Lindquist E."/>
            <person name="Peto M."/>
            <person name="Grant D."/>
            <person name="Shu S."/>
            <person name="Goodstein D."/>
            <person name="Barry K."/>
            <person name="Futrell-Griggs M."/>
            <person name="Abernathy B."/>
            <person name="Du J."/>
            <person name="Tian Z."/>
            <person name="Zhu L."/>
            <person name="Gill N."/>
            <person name="Joshi T."/>
            <person name="Libault M."/>
            <person name="Sethuraman A."/>
            <person name="Zhang X."/>
            <person name="Shinozaki K."/>
            <person name="Nguyen H."/>
            <person name="Wing R."/>
            <person name="Cregan P."/>
            <person name="Specht J."/>
            <person name="Grimwood J."/>
            <person name="Rokhsar D."/>
            <person name="Stacey G."/>
            <person name="Shoemaker R."/>
            <person name="Jackson S."/>
        </authorList>
    </citation>
    <scope>NUCLEOTIDE SEQUENCE</scope>
    <source>
        <tissue evidence="1">Callus</tissue>
    </source>
</reference>
<proteinExistence type="predicted"/>
<gene>
    <name evidence="1" type="ORF">GLYMA_15G227200</name>
</gene>
<evidence type="ECO:0000313" key="2">
    <source>
        <dbReference type="EnsemblPlants" id="KRH13270"/>
    </source>
</evidence>
<evidence type="ECO:0000313" key="1">
    <source>
        <dbReference type="EMBL" id="KRH13270.1"/>
    </source>
</evidence>
<dbReference type="Proteomes" id="UP000008827">
    <property type="component" value="Chromosome 15"/>
</dbReference>
<keyword evidence="3" id="KW-1185">Reference proteome</keyword>
<dbReference type="Gramene" id="KRH13270">
    <property type="protein sequence ID" value="KRH13270"/>
    <property type="gene ID" value="GLYMA_15G227200"/>
</dbReference>
<sequence length="50" mass="5827">MGISAMPARRMEMMVTNLRTNAAYSSRHSSIFVPPQLEFIIDSRRLWKND</sequence>
<organism evidence="1">
    <name type="scientific">Glycine max</name>
    <name type="common">Soybean</name>
    <name type="synonym">Glycine hispida</name>
    <dbReference type="NCBI Taxonomy" id="3847"/>
    <lineage>
        <taxon>Eukaryota</taxon>
        <taxon>Viridiplantae</taxon>
        <taxon>Streptophyta</taxon>
        <taxon>Embryophyta</taxon>
        <taxon>Tracheophyta</taxon>
        <taxon>Spermatophyta</taxon>
        <taxon>Magnoliopsida</taxon>
        <taxon>eudicotyledons</taxon>
        <taxon>Gunneridae</taxon>
        <taxon>Pentapetalae</taxon>
        <taxon>rosids</taxon>
        <taxon>fabids</taxon>
        <taxon>Fabales</taxon>
        <taxon>Fabaceae</taxon>
        <taxon>Papilionoideae</taxon>
        <taxon>50 kb inversion clade</taxon>
        <taxon>NPAAA clade</taxon>
        <taxon>indigoferoid/millettioid clade</taxon>
        <taxon>Phaseoleae</taxon>
        <taxon>Glycine</taxon>
        <taxon>Glycine subgen. Soja</taxon>
    </lineage>
</organism>
<evidence type="ECO:0000313" key="3">
    <source>
        <dbReference type="Proteomes" id="UP000008827"/>
    </source>
</evidence>
<reference evidence="2" key="2">
    <citation type="submission" date="2018-02" db="UniProtKB">
        <authorList>
            <consortium name="EnsemblPlants"/>
        </authorList>
    </citation>
    <scope>IDENTIFICATION</scope>
    <source>
        <strain evidence="2">Williams 82</strain>
    </source>
</reference>
<dbReference type="PaxDb" id="3847-GLYMA15G36120.1"/>